<proteinExistence type="predicted"/>
<evidence type="ECO:0000313" key="1">
    <source>
        <dbReference type="EMBL" id="VNP78346.1"/>
    </source>
</evidence>
<name>A0A4J1XBA2_STREE</name>
<dbReference type="EMBL" id="CAATHT010000002">
    <property type="protein sequence ID" value="VNQ18233.1"/>
    <property type="molecule type" value="Genomic_DNA"/>
</dbReference>
<sequence length="49" mass="5368">MVELGISTFGEITELEGTGQTYSHAERIRQLVAEIELADKVDLDVYGIG</sequence>
<reference evidence="1" key="1">
    <citation type="submission" date="2019-04" db="EMBL/GenBank/DDBJ databases">
        <authorList>
            <consortium name="Pathogen Informatics"/>
        </authorList>
    </citation>
    <scope>NUCLEOTIDE SEQUENCE</scope>
    <source>
        <strain evidence="2">GPSC18</strain>
        <strain evidence="1">GPSC252</strain>
    </source>
</reference>
<dbReference type="AlphaFoldDB" id="A0A4J1XBA2"/>
<protein>
    <submittedName>
        <fullName evidence="1">Flavin monoxygenase</fullName>
    </submittedName>
</protein>
<dbReference type="EMBL" id="CAATGZ010000004">
    <property type="protein sequence ID" value="VNP78346.1"/>
    <property type="molecule type" value="Genomic_DNA"/>
</dbReference>
<evidence type="ECO:0000313" key="2">
    <source>
        <dbReference type="EMBL" id="VNQ18233.1"/>
    </source>
</evidence>
<gene>
    <name evidence="1" type="ORF">SAMEA2467336_00581</name>
    <name evidence="2" type="ORF">SAMEA2521858_00376</name>
</gene>
<accession>A0A4J1XBA2</accession>
<organism evidence="1">
    <name type="scientific">Streptococcus pneumoniae</name>
    <dbReference type="NCBI Taxonomy" id="1313"/>
    <lineage>
        <taxon>Bacteria</taxon>
        <taxon>Bacillati</taxon>
        <taxon>Bacillota</taxon>
        <taxon>Bacilli</taxon>
        <taxon>Lactobacillales</taxon>
        <taxon>Streptococcaceae</taxon>
        <taxon>Streptococcus</taxon>
    </lineage>
</organism>